<name>A0A2P6RQP7_ROSCH</name>
<dbReference type="EMBL" id="PDCK01000040">
    <property type="protein sequence ID" value="PRQ48711.1"/>
    <property type="molecule type" value="Genomic_DNA"/>
</dbReference>
<evidence type="ECO:0000313" key="2">
    <source>
        <dbReference type="Proteomes" id="UP000238479"/>
    </source>
</evidence>
<keyword evidence="2" id="KW-1185">Reference proteome</keyword>
<gene>
    <name evidence="1" type="ORF">RchiOBHm_Chr2g0113801</name>
</gene>
<dbReference type="Gramene" id="PRQ48711">
    <property type="protein sequence ID" value="PRQ48711"/>
    <property type="gene ID" value="RchiOBHm_Chr2g0113801"/>
</dbReference>
<comment type="caution">
    <text evidence="1">The sequence shown here is derived from an EMBL/GenBank/DDBJ whole genome shotgun (WGS) entry which is preliminary data.</text>
</comment>
<dbReference type="AlphaFoldDB" id="A0A2P6RQP7"/>
<evidence type="ECO:0000313" key="1">
    <source>
        <dbReference type="EMBL" id="PRQ48711.1"/>
    </source>
</evidence>
<accession>A0A2P6RQP7</accession>
<reference evidence="1 2" key="1">
    <citation type="journal article" date="2018" name="Nat. Genet.">
        <title>The Rosa genome provides new insights in the design of modern roses.</title>
        <authorList>
            <person name="Bendahmane M."/>
        </authorList>
    </citation>
    <scope>NUCLEOTIDE SEQUENCE [LARGE SCALE GENOMIC DNA]</scope>
    <source>
        <strain evidence="2">cv. Old Blush</strain>
    </source>
</reference>
<organism evidence="1 2">
    <name type="scientific">Rosa chinensis</name>
    <name type="common">China rose</name>
    <dbReference type="NCBI Taxonomy" id="74649"/>
    <lineage>
        <taxon>Eukaryota</taxon>
        <taxon>Viridiplantae</taxon>
        <taxon>Streptophyta</taxon>
        <taxon>Embryophyta</taxon>
        <taxon>Tracheophyta</taxon>
        <taxon>Spermatophyta</taxon>
        <taxon>Magnoliopsida</taxon>
        <taxon>eudicotyledons</taxon>
        <taxon>Gunneridae</taxon>
        <taxon>Pentapetalae</taxon>
        <taxon>rosids</taxon>
        <taxon>fabids</taxon>
        <taxon>Rosales</taxon>
        <taxon>Rosaceae</taxon>
        <taxon>Rosoideae</taxon>
        <taxon>Rosoideae incertae sedis</taxon>
        <taxon>Rosa</taxon>
    </lineage>
</organism>
<dbReference type="Proteomes" id="UP000238479">
    <property type="component" value="Chromosome 2"/>
</dbReference>
<sequence>MSPPPPHQSLKFTAKSLFGFGLLSNFNFGQDLQVELLQFNLKL</sequence>
<proteinExistence type="predicted"/>
<protein>
    <submittedName>
        <fullName evidence="1">Uncharacterized protein</fullName>
    </submittedName>
</protein>